<comment type="caution">
    <text evidence="1">The sequence shown here is derived from an EMBL/GenBank/DDBJ whole genome shotgun (WGS) entry which is preliminary data.</text>
</comment>
<gene>
    <name evidence="1" type="ORF">KIPB_015599</name>
</gene>
<dbReference type="GO" id="GO:0016020">
    <property type="term" value="C:membrane"/>
    <property type="evidence" value="ECO:0007669"/>
    <property type="project" value="InterPro"/>
</dbReference>
<evidence type="ECO:0000313" key="2">
    <source>
        <dbReference type="Proteomes" id="UP000265618"/>
    </source>
</evidence>
<dbReference type="PANTHER" id="PTHR19229">
    <property type="entry name" value="ATP-BINDING CASSETTE TRANSPORTER SUBFAMILY A ABCA"/>
    <property type="match status" value="1"/>
</dbReference>
<proteinExistence type="predicted"/>
<dbReference type="GO" id="GO:0140359">
    <property type="term" value="F:ABC-type transporter activity"/>
    <property type="evidence" value="ECO:0007669"/>
    <property type="project" value="InterPro"/>
</dbReference>
<feature type="non-terminal residue" evidence="1">
    <location>
        <position position="167"/>
    </location>
</feature>
<dbReference type="GO" id="GO:0005319">
    <property type="term" value="F:lipid transporter activity"/>
    <property type="evidence" value="ECO:0007669"/>
    <property type="project" value="TreeGrafter"/>
</dbReference>
<evidence type="ECO:0000313" key="1">
    <source>
        <dbReference type="EMBL" id="GIQ92053.1"/>
    </source>
</evidence>
<keyword evidence="2" id="KW-1185">Reference proteome</keyword>
<reference evidence="1 2" key="1">
    <citation type="journal article" date="2018" name="PLoS ONE">
        <title>The draft genome of Kipferlia bialata reveals reductive genome evolution in fornicate parasites.</title>
        <authorList>
            <person name="Tanifuji G."/>
            <person name="Takabayashi S."/>
            <person name="Kume K."/>
            <person name="Takagi M."/>
            <person name="Nakayama T."/>
            <person name="Kamikawa R."/>
            <person name="Inagaki Y."/>
            <person name="Hashimoto T."/>
        </authorList>
    </citation>
    <scope>NUCLEOTIDE SEQUENCE [LARGE SCALE GENOMIC DNA]</scope>
    <source>
        <strain evidence="1">NY0173</strain>
    </source>
</reference>
<accession>A0A9K3GR41</accession>
<dbReference type="EMBL" id="BDIP01008868">
    <property type="protein sequence ID" value="GIQ92053.1"/>
    <property type="molecule type" value="Genomic_DNA"/>
</dbReference>
<dbReference type="AlphaFoldDB" id="A0A9K3GR41"/>
<dbReference type="InterPro" id="IPR026082">
    <property type="entry name" value="ABCA"/>
</dbReference>
<dbReference type="InterPro" id="IPR027417">
    <property type="entry name" value="P-loop_NTPase"/>
</dbReference>
<dbReference type="Gene3D" id="3.40.50.300">
    <property type="entry name" value="P-loop containing nucleotide triphosphate hydrolases"/>
    <property type="match status" value="1"/>
</dbReference>
<dbReference type="SUPFAM" id="SSF52540">
    <property type="entry name" value="P-loop containing nucleoside triphosphate hydrolases"/>
    <property type="match status" value="1"/>
</dbReference>
<organism evidence="1 2">
    <name type="scientific">Kipferlia bialata</name>
    <dbReference type="NCBI Taxonomy" id="797122"/>
    <lineage>
        <taxon>Eukaryota</taxon>
        <taxon>Metamonada</taxon>
        <taxon>Carpediemonas-like organisms</taxon>
        <taxon>Kipferlia</taxon>
    </lineage>
</organism>
<dbReference type="Proteomes" id="UP000265618">
    <property type="component" value="Unassembled WGS sequence"/>
</dbReference>
<sequence>RKASAPCVLLTTHDMPETEHLADQICIMSEGQMSAFGTTLRLKEKFGGGNVLTVVARAASDTEHVLCSIVREAATLGLAVAFNADTPYGAAVQQAATVVHPLPPSTPEGEIEGDGDGSVCDTVVLGVDDGVSNVAQGAVPLNADEHGGVPTLTVLDVAGKSMSLLIS</sequence>
<protein>
    <submittedName>
        <fullName evidence="1">ABC transporter A, ABCA</fullName>
    </submittedName>
</protein>
<name>A0A9K3GR41_9EUKA</name>
<feature type="non-terminal residue" evidence="1">
    <location>
        <position position="1"/>
    </location>
</feature>